<dbReference type="NCBIfam" id="NF033179">
    <property type="entry name" value="TnsA_like_Actin"/>
    <property type="match status" value="1"/>
</dbReference>
<name>A0A561S9R9_9ACTN</name>
<reference evidence="1 2" key="1">
    <citation type="submission" date="2019-06" db="EMBL/GenBank/DDBJ databases">
        <title>Sequencing the genomes of 1000 actinobacteria strains.</title>
        <authorList>
            <person name="Klenk H.-P."/>
        </authorList>
    </citation>
    <scope>NUCLEOTIDE SEQUENCE [LARGE SCALE GENOMIC DNA]</scope>
    <source>
        <strain evidence="1 2">DSM 44826</strain>
    </source>
</reference>
<dbReference type="AlphaFoldDB" id="A0A561S9R9"/>
<protein>
    <recommendedName>
        <fullName evidence="3">TnsA endonuclease-like protein</fullName>
    </recommendedName>
</protein>
<proteinExistence type="predicted"/>
<organism evidence="1 2">
    <name type="scientific">Kitasatospora viridis</name>
    <dbReference type="NCBI Taxonomy" id="281105"/>
    <lineage>
        <taxon>Bacteria</taxon>
        <taxon>Bacillati</taxon>
        <taxon>Actinomycetota</taxon>
        <taxon>Actinomycetes</taxon>
        <taxon>Kitasatosporales</taxon>
        <taxon>Streptomycetaceae</taxon>
        <taxon>Kitasatospora</taxon>
    </lineage>
</organism>
<dbReference type="InterPro" id="IPR048000">
    <property type="entry name" value="TnsA-like"/>
</dbReference>
<dbReference type="Proteomes" id="UP000317940">
    <property type="component" value="Unassembled WGS sequence"/>
</dbReference>
<dbReference type="EMBL" id="VIWT01000009">
    <property type="protein sequence ID" value="TWF71610.1"/>
    <property type="molecule type" value="Genomic_DNA"/>
</dbReference>
<gene>
    <name evidence="1" type="ORF">FHX73_19240</name>
</gene>
<evidence type="ECO:0000313" key="1">
    <source>
        <dbReference type="EMBL" id="TWF71610.1"/>
    </source>
</evidence>
<comment type="caution">
    <text evidence="1">The sequence shown here is derived from an EMBL/GenBank/DDBJ whole genome shotgun (WGS) entry which is preliminary data.</text>
</comment>
<sequence length="208" mass="23221">MASAPVRRFTWRTSQRHRPGLECLVSTGRQHGFESLAERWLLLALDFVGGFDEVLAQPFRLRFAWCEGKGAHIPDFLVLAAGSSWLLDVRPAGLIEEEDEVRFAAAHQAAAAAGWRYAVVTGWRRGVLAGLDALSARRRPMTDPLGLEQQLLSAVQRRPWQFGELVDQTKVPAVARTHAVRLLWRRLLAVDLTQPFGDGTWIYPAGTV</sequence>
<keyword evidence="2" id="KW-1185">Reference proteome</keyword>
<accession>A0A561S9R9</accession>
<evidence type="ECO:0000313" key="2">
    <source>
        <dbReference type="Proteomes" id="UP000317940"/>
    </source>
</evidence>
<evidence type="ECO:0008006" key="3">
    <source>
        <dbReference type="Google" id="ProtNLM"/>
    </source>
</evidence>